<keyword evidence="4" id="KW-1185">Reference proteome</keyword>
<sequence length="169" mass="17972">MDFESVAKAVTAVATPIAALVGVASRRKRLRNEIRENLALAEELQKNTILNEHTPVAVWLYGRIALDVAKLTGQPLGVPKKPIPKGSVVAAAVISAGFGWWAYFINRGGFVWYSVFPGSVSVLMLISILGMTTNREIPDAGQGSDQQDPEGEEAGVAEEVSGLPAEEAA</sequence>
<proteinExistence type="predicted"/>
<evidence type="ECO:0000256" key="2">
    <source>
        <dbReference type="SAM" id="Phobius"/>
    </source>
</evidence>
<evidence type="ECO:0000256" key="1">
    <source>
        <dbReference type="SAM" id="MobiDB-lite"/>
    </source>
</evidence>
<gene>
    <name evidence="3" type="ORF">E6W39_24515</name>
</gene>
<keyword evidence="2" id="KW-0812">Transmembrane</keyword>
<feature type="transmembrane region" description="Helical" evidence="2">
    <location>
        <begin position="6"/>
        <end position="25"/>
    </location>
</feature>
<organism evidence="3 4">
    <name type="scientific">Kitasatospora acidiphila</name>
    <dbReference type="NCBI Taxonomy" id="2567942"/>
    <lineage>
        <taxon>Bacteria</taxon>
        <taxon>Bacillati</taxon>
        <taxon>Actinomycetota</taxon>
        <taxon>Actinomycetes</taxon>
        <taxon>Kitasatosporales</taxon>
        <taxon>Streptomycetaceae</taxon>
        <taxon>Kitasatospora</taxon>
    </lineage>
</organism>
<feature type="transmembrane region" description="Helical" evidence="2">
    <location>
        <begin position="110"/>
        <end position="129"/>
    </location>
</feature>
<keyword evidence="2" id="KW-1133">Transmembrane helix</keyword>
<keyword evidence="2" id="KW-0472">Membrane</keyword>
<feature type="compositionally biased region" description="Acidic residues" evidence="1">
    <location>
        <begin position="147"/>
        <end position="156"/>
    </location>
</feature>
<accession>A0A540W713</accession>
<dbReference type="AlphaFoldDB" id="A0A540W713"/>
<dbReference type="RefSeq" id="WP_141635365.1">
    <property type="nucleotide sequence ID" value="NZ_VIGB01000003.1"/>
</dbReference>
<evidence type="ECO:0000313" key="3">
    <source>
        <dbReference type="EMBL" id="TQF04810.1"/>
    </source>
</evidence>
<reference evidence="3 4" key="1">
    <citation type="submission" date="2019-06" db="EMBL/GenBank/DDBJ databases">
        <title>Description of Kitasatospora acidophila sp. nov. isolated from pine grove soil, and reclassification of Streptomyces novaecaesareae to Kitasatospora novaeceasareae comb. nov.</title>
        <authorList>
            <person name="Kim M.J."/>
        </authorList>
    </citation>
    <scope>NUCLEOTIDE SEQUENCE [LARGE SCALE GENOMIC DNA]</scope>
    <source>
        <strain evidence="3 4">MMS16-CNU292</strain>
    </source>
</reference>
<protein>
    <submittedName>
        <fullName evidence="3">Uncharacterized protein</fullName>
    </submittedName>
</protein>
<evidence type="ECO:0000313" key="4">
    <source>
        <dbReference type="Proteomes" id="UP000319103"/>
    </source>
</evidence>
<dbReference type="OrthoDB" id="4351158at2"/>
<name>A0A540W713_9ACTN</name>
<comment type="caution">
    <text evidence="3">The sequence shown here is derived from an EMBL/GenBank/DDBJ whole genome shotgun (WGS) entry which is preliminary data.</text>
</comment>
<feature type="region of interest" description="Disordered" evidence="1">
    <location>
        <begin position="137"/>
        <end position="169"/>
    </location>
</feature>
<dbReference type="EMBL" id="VIGB01000003">
    <property type="protein sequence ID" value="TQF04810.1"/>
    <property type="molecule type" value="Genomic_DNA"/>
</dbReference>
<dbReference type="Proteomes" id="UP000319103">
    <property type="component" value="Unassembled WGS sequence"/>
</dbReference>
<feature type="transmembrane region" description="Helical" evidence="2">
    <location>
        <begin position="86"/>
        <end position="104"/>
    </location>
</feature>